<evidence type="ECO:0008006" key="4">
    <source>
        <dbReference type="Google" id="ProtNLM"/>
    </source>
</evidence>
<accession>A0A1E1L9P5</accession>
<dbReference type="InterPro" id="IPR050562">
    <property type="entry name" value="FAD_mOase_fung"/>
</dbReference>
<dbReference type="Gene3D" id="3.50.50.60">
    <property type="entry name" value="FAD/NAD(P)-binding domain"/>
    <property type="match status" value="1"/>
</dbReference>
<comment type="caution">
    <text evidence="2">The sequence shown here is derived from an EMBL/GenBank/DDBJ whole genome shotgun (WGS) entry which is preliminary data.</text>
</comment>
<sequence length="612" mass="67671">MNSPSREEFKIIVVGEGIAGLALACALERASIDYVVPGKSRRSRATKGAVMHENDTIWTGGNGSEKGKKAAPARMMRAPLGGDIEHGYEVEGVKGMEHGEKEVVVRCENGEVYHGDVLHGADGTHSFVRTEMRKSIEKKDPKLLDKDKKNSFVEYSCLFGISTAVPGIEMATMHRAYSRNMACPTEHVDFVVGGTDGKVTLSDLWKRKKVGGLQCMDGGHHEHWTFGRIACFGDFVHKVTANAGTVGNMCLEDAAAVTNALVKLFDGQKSSSQYQNGNAKHQNGSTKQKVSAKARAEFKAVEEALKGYQDGCKDRIKEAVKGANAFTRIETFATFFDEMFVKYIGPAMGDLLMDIFSDGMVGGPKFEFLPTPKISLGVGMPWNRYYGVTKHESLWRRALRALPLLGMFYVSSSVLIYELPNKLSSLVVHCFKGGVIANGLLSALLRTVFTGREALVTFMMPFLAAFTPSMAGLGGCKYFSLPPHLQRMQALSFLTDYFAFNAIWMIESCRRGDIWTFARIPVCFLLAAQLYGIGVVAPIYFFLHYVQIPSTKFYAADNRHVPIHLVKTILPTLLLGYVATTIVMYYPTSSISTLQAWNHIWQPFPIYIAILY</sequence>
<dbReference type="Proteomes" id="UP000178129">
    <property type="component" value="Unassembled WGS sequence"/>
</dbReference>
<proteinExistence type="predicted"/>
<name>A0A1E1L9P5_9HELO</name>
<evidence type="ECO:0000313" key="2">
    <source>
        <dbReference type="EMBL" id="CZT07288.1"/>
    </source>
</evidence>
<keyword evidence="1" id="KW-0472">Membrane</keyword>
<gene>
    <name evidence="2" type="ORF">RCO7_07283</name>
</gene>
<protein>
    <recommendedName>
        <fullName evidence="4">FAD-binding domain-containing protein</fullName>
    </recommendedName>
</protein>
<feature type="transmembrane region" description="Helical" evidence="1">
    <location>
        <begin position="518"/>
        <end position="543"/>
    </location>
</feature>
<keyword evidence="1" id="KW-0812">Transmembrane</keyword>
<reference evidence="3" key="1">
    <citation type="submission" date="2016-03" db="EMBL/GenBank/DDBJ databases">
        <authorList>
            <person name="Ploux O."/>
        </authorList>
    </citation>
    <scope>NUCLEOTIDE SEQUENCE [LARGE SCALE GENOMIC DNA]</scope>
    <source>
        <strain evidence="3">UK7</strain>
    </source>
</reference>
<dbReference type="AlphaFoldDB" id="A0A1E1L9P5"/>
<dbReference type="InterPro" id="IPR036188">
    <property type="entry name" value="FAD/NAD-bd_sf"/>
</dbReference>
<dbReference type="InParanoid" id="A0A1E1L9P5"/>
<dbReference type="PANTHER" id="PTHR47356">
    <property type="entry name" value="FAD-DEPENDENT MONOOXYGENASE ASQG-RELATED"/>
    <property type="match status" value="1"/>
</dbReference>
<keyword evidence="3" id="KW-1185">Reference proteome</keyword>
<evidence type="ECO:0000256" key="1">
    <source>
        <dbReference type="SAM" id="Phobius"/>
    </source>
</evidence>
<dbReference type="GO" id="GO:0004497">
    <property type="term" value="F:monooxygenase activity"/>
    <property type="evidence" value="ECO:0007669"/>
    <property type="project" value="InterPro"/>
</dbReference>
<keyword evidence="1" id="KW-1133">Transmembrane helix</keyword>
<dbReference type="STRING" id="914237.A0A1E1L9P5"/>
<feature type="transmembrane region" description="Helical" evidence="1">
    <location>
        <begin position="454"/>
        <end position="475"/>
    </location>
</feature>
<dbReference type="SUPFAM" id="SSF51905">
    <property type="entry name" value="FAD/NAD(P)-binding domain"/>
    <property type="match status" value="1"/>
</dbReference>
<feature type="transmembrane region" description="Helical" evidence="1">
    <location>
        <begin position="563"/>
        <end position="586"/>
    </location>
</feature>
<evidence type="ECO:0000313" key="3">
    <source>
        <dbReference type="Proteomes" id="UP000178129"/>
    </source>
</evidence>
<dbReference type="EMBL" id="FJUW01000042">
    <property type="protein sequence ID" value="CZT07288.1"/>
    <property type="molecule type" value="Genomic_DNA"/>
</dbReference>
<feature type="transmembrane region" description="Helical" evidence="1">
    <location>
        <begin position="487"/>
        <end position="506"/>
    </location>
</feature>
<dbReference type="PANTHER" id="PTHR47356:SF2">
    <property type="entry name" value="FAD-BINDING DOMAIN-CONTAINING PROTEIN-RELATED"/>
    <property type="match status" value="1"/>
</dbReference>
<organism evidence="2 3">
    <name type="scientific">Rhynchosporium graminicola</name>
    <dbReference type="NCBI Taxonomy" id="2792576"/>
    <lineage>
        <taxon>Eukaryota</taxon>
        <taxon>Fungi</taxon>
        <taxon>Dikarya</taxon>
        <taxon>Ascomycota</taxon>
        <taxon>Pezizomycotina</taxon>
        <taxon>Leotiomycetes</taxon>
        <taxon>Helotiales</taxon>
        <taxon>Ploettnerulaceae</taxon>
        <taxon>Rhynchosporium</taxon>
    </lineage>
</organism>